<dbReference type="Proteomes" id="UP001497700">
    <property type="component" value="Unassembled WGS sequence"/>
</dbReference>
<evidence type="ECO:0000313" key="1">
    <source>
        <dbReference type="EMBL" id="KAI4864284.1"/>
    </source>
</evidence>
<keyword evidence="2" id="KW-1185">Reference proteome</keyword>
<name>A0ACB9YZ36_9PEZI</name>
<accession>A0ACB9YZ36</accession>
<evidence type="ECO:0000313" key="2">
    <source>
        <dbReference type="Proteomes" id="UP001497700"/>
    </source>
</evidence>
<proteinExistence type="predicted"/>
<protein>
    <submittedName>
        <fullName evidence="1">NAD(P)-binding protein</fullName>
    </submittedName>
</protein>
<organism evidence="1 2">
    <name type="scientific">Hypoxylon rubiginosum</name>
    <dbReference type="NCBI Taxonomy" id="110542"/>
    <lineage>
        <taxon>Eukaryota</taxon>
        <taxon>Fungi</taxon>
        <taxon>Dikarya</taxon>
        <taxon>Ascomycota</taxon>
        <taxon>Pezizomycotina</taxon>
        <taxon>Sordariomycetes</taxon>
        <taxon>Xylariomycetidae</taxon>
        <taxon>Xylariales</taxon>
        <taxon>Hypoxylaceae</taxon>
        <taxon>Hypoxylon</taxon>
    </lineage>
</organism>
<dbReference type="EMBL" id="MU393488">
    <property type="protein sequence ID" value="KAI4864284.1"/>
    <property type="molecule type" value="Genomic_DNA"/>
</dbReference>
<comment type="caution">
    <text evidence="1">The sequence shown here is derived from an EMBL/GenBank/DDBJ whole genome shotgun (WGS) entry which is preliminary data.</text>
</comment>
<gene>
    <name evidence="1" type="ORF">F4820DRAFT_423972</name>
</gene>
<reference evidence="1 2" key="1">
    <citation type="journal article" date="2022" name="New Phytol.">
        <title>Ecological generalism drives hyperdiversity of secondary metabolite gene clusters in xylarialean endophytes.</title>
        <authorList>
            <person name="Franco M.E.E."/>
            <person name="Wisecaver J.H."/>
            <person name="Arnold A.E."/>
            <person name="Ju Y.M."/>
            <person name="Slot J.C."/>
            <person name="Ahrendt S."/>
            <person name="Moore L.P."/>
            <person name="Eastman K.E."/>
            <person name="Scott K."/>
            <person name="Konkel Z."/>
            <person name="Mondo S.J."/>
            <person name="Kuo A."/>
            <person name="Hayes R.D."/>
            <person name="Haridas S."/>
            <person name="Andreopoulos B."/>
            <person name="Riley R."/>
            <person name="LaButti K."/>
            <person name="Pangilinan J."/>
            <person name="Lipzen A."/>
            <person name="Amirebrahimi M."/>
            <person name="Yan J."/>
            <person name="Adam C."/>
            <person name="Keymanesh K."/>
            <person name="Ng V."/>
            <person name="Louie K."/>
            <person name="Northen T."/>
            <person name="Drula E."/>
            <person name="Henrissat B."/>
            <person name="Hsieh H.M."/>
            <person name="Youens-Clark K."/>
            <person name="Lutzoni F."/>
            <person name="Miadlikowska J."/>
            <person name="Eastwood D.C."/>
            <person name="Hamelin R.C."/>
            <person name="Grigoriev I.V."/>
            <person name="U'Ren J.M."/>
        </authorList>
    </citation>
    <scope>NUCLEOTIDE SEQUENCE [LARGE SCALE GENOMIC DNA]</scope>
    <source>
        <strain evidence="1 2">CBS 119005</strain>
    </source>
</reference>
<sequence length="312" mass="33640">MGHSYSIVHSHHHKHHKEDKPDQRSMGGSRVWLITGASSGFGLELAKLVASRGDRVIATSRNPKKLSGLPEGITAARLDQNEPLPQIQAAMNEIIKIHGTVDIVVANAGYVQTGTVEECSPEETLKQFQANTFGPINVYRAILPHMREKRSGTLVTFGSIGAWFSMNGCNLYNASKAAVRRLSLGLGEEVKQFGIRHCLVEPGFFRTALLTPGQSRTNTGHTRFPDYAELNKAADAAFDGYDGNQPGDPHKGASVLYDVITSTGVAAGRELPAFMPLGSDSVAEIKKDAQDVIDGINAWEAIASKTDYTGGK</sequence>